<evidence type="ECO:0000313" key="1">
    <source>
        <dbReference type="EMBL" id="RTR18339.1"/>
    </source>
</evidence>
<name>A0A431VFK4_9PROT</name>
<dbReference type="RefSeq" id="WP_126617181.1">
    <property type="nucleotide sequence ID" value="NZ_JBHUCY010000021.1"/>
</dbReference>
<keyword evidence="2" id="KW-1185">Reference proteome</keyword>
<dbReference type="AlphaFoldDB" id="A0A431VFK4"/>
<reference evidence="1 2" key="1">
    <citation type="submission" date="2018-12" db="EMBL/GenBank/DDBJ databases">
        <authorList>
            <person name="Yang Y."/>
        </authorList>
    </citation>
    <scope>NUCLEOTIDE SEQUENCE [LARGE SCALE GENOMIC DNA]</scope>
    <source>
        <strain evidence="1 2">L-25-5w-1</strain>
    </source>
</reference>
<dbReference type="Gene3D" id="3.40.50.1820">
    <property type="entry name" value="alpha/beta hydrolase"/>
    <property type="match status" value="1"/>
</dbReference>
<organism evidence="1 2">
    <name type="scientific">Azospirillum griseum</name>
    <dbReference type="NCBI Taxonomy" id="2496639"/>
    <lineage>
        <taxon>Bacteria</taxon>
        <taxon>Pseudomonadati</taxon>
        <taxon>Pseudomonadota</taxon>
        <taxon>Alphaproteobacteria</taxon>
        <taxon>Rhodospirillales</taxon>
        <taxon>Azospirillaceae</taxon>
        <taxon>Azospirillum</taxon>
    </lineage>
</organism>
<dbReference type="OrthoDB" id="9804993at2"/>
<sequence length="185" mass="19499">MTHPTVLILPGLGNSGPDHWQSWLQARIPGARRVEQADWDQPVPSEWMARLESAILVTPGRVILVAHSASCALVAHWAASGTRSGSVDKVAGALLVGPTDVESAEHTPPAVHVFAPIPTDPLPFNTIVVGSDNDPYCSTERACAFAVLWGADFLNAGAVGHINVASGFGPWPMGETLVKELIAQS</sequence>
<protein>
    <submittedName>
        <fullName evidence="1">Alpha/beta hydrolase</fullName>
    </submittedName>
</protein>
<dbReference type="Proteomes" id="UP000277007">
    <property type="component" value="Unassembled WGS sequence"/>
</dbReference>
<proteinExistence type="predicted"/>
<keyword evidence="1" id="KW-0378">Hydrolase</keyword>
<evidence type="ECO:0000313" key="2">
    <source>
        <dbReference type="Proteomes" id="UP000277007"/>
    </source>
</evidence>
<dbReference type="InterPro" id="IPR029058">
    <property type="entry name" value="AB_hydrolase_fold"/>
</dbReference>
<dbReference type="SUPFAM" id="SSF53474">
    <property type="entry name" value="alpha/beta-Hydrolases"/>
    <property type="match status" value="1"/>
</dbReference>
<dbReference type="InterPro" id="IPR010662">
    <property type="entry name" value="RBBP9/YdeN"/>
</dbReference>
<accession>A0A431VFK4</accession>
<dbReference type="GO" id="GO:0016787">
    <property type="term" value="F:hydrolase activity"/>
    <property type="evidence" value="ECO:0007669"/>
    <property type="project" value="UniProtKB-KW"/>
</dbReference>
<dbReference type="Pfam" id="PF06821">
    <property type="entry name" value="Ser_hydrolase"/>
    <property type="match status" value="1"/>
</dbReference>
<dbReference type="EMBL" id="RXMA01000015">
    <property type="protein sequence ID" value="RTR18339.1"/>
    <property type="molecule type" value="Genomic_DNA"/>
</dbReference>
<comment type="caution">
    <text evidence="1">The sequence shown here is derived from an EMBL/GenBank/DDBJ whole genome shotgun (WGS) entry which is preliminary data.</text>
</comment>
<gene>
    <name evidence="1" type="ORF">EJ903_15900</name>
</gene>